<evidence type="ECO:0000256" key="1">
    <source>
        <dbReference type="SAM" id="MobiDB-lite"/>
    </source>
</evidence>
<accession>A0AAD7G5J9</accession>
<feature type="region of interest" description="Disordered" evidence="1">
    <location>
        <begin position="74"/>
        <end position="93"/>
    </location>
</feature>
<reference evidence="2" key="1">
    <citation type="submission" date="2023-03" db="EMBL/GenBank/DDBJ databases">
        <title>Massive genome expansion in bonnet fungi (Mycena s.s.) driven by repeated elements and novel gene families across ecological guilds.</title>
        <authorList>
            <consortium name="Lawrence Berkeley National Laboratory"/>
            <person name="Harder C.B."/>
            <person name="Miyauchi S."/>
            <person name="Viragh M."/>
            <person name="Kuo A."/>
            <person name="Thoen E."/>
            <person name="Andreopoulos B."/>
            <person name="Lu D."/>
            <person name="Skrede I."/>
            <person name="Drula E."/>
            <person name="Henrissat B."/>
            <person name="Morin E."/>
            <person name="Kohler A."/>
            <person name="Barry K."/>
            <person name="LaButti K."/>
            <person name="Morin E."/>
            <person name="Salamov A."/>
            <person name="Lipzen A."/>
            <person name="Mereny Z."/>
            <person name="Hegedus B."/>
            <person name="Baldrian P."/>
            <person name="Stursova M."/>
            <person name="Weitz H."/>
            <person name="Taylor A."/>
            <person name="Grigoriev I.V."/>
            <person name="Nagy L.G."/>
            <person name="Martin F."/>
            <person name="Kauserud H."/>
        </authorList>
    </citation>
    <scope>NUCLEOTIDE SEQUENCE</scope>
    <source>
        <strain evidence="2">CBHHK067</strain>
    </source>
</reference>
<keyword evidence="3" id="KW-1185">Reference proteome</keyword>
<gene>
    <name evidence="2" type="ORF">B0H17DRAFT_223114</name>
</gene>
<protein>
    <submittedName>
        <fullName evidence="2">Uncharacterized protein</fullName>
    </submittedName>
</protein>
<evidence type="ECO:0000313" key="2">
    <source>
        <dbReference type="EMBL" id="KAJ7668357.1"/>
    </source>
</evidence>
<proteinExistence type="predicted"/>
<evidence type="ECO:0000313" key="3">
    <source>
        <dbReference type="Proteomes" id="UP001221757"/>
    </source>
</evidence>
<organism evidence="2 3">
    <name type="scientific">Mycena rosella</name>
    <name type="common">Pink bonnet</name>
    <name type="synonym">Agaricus rosellus</name>
    <dbReference type="NCBI Taxonomy" id="1033263"/>
    <lineage>
        <taxon>Eukaryota</taxon>
        <taxon>Fungi</taxon>
        <taxon>Dikarya</taxon>
        <taxon>Basidiomycota</taxon>
        <taxon>Agaricomycotina</taxon>
        <taxon>Agaricomycetes</taxon>
        <taxon>Agaricomycetidae</taxon>
        <taxon>Agaricales</taxon>
        <taxon>Marasmiineae</taxon>
        <taxon>Mycenaceae</taxon>
        <taxon>Mycena</taxon>
    </lineage>
</organism>
<dbReference type="EMBL" id="JARKIE010000194">
    <property type="protein sequence ID" value="KAJ7668357.1"/>
    <property type="molecule type" value="Genomic_DNA"/>
</dbReference>
<name>A0AAD7G5J9_MYCRO</name>
<dbReference type="Proteomes" id="UP001221757">
    <property type="component" value="Unassembled WGS sequence"/>
</dbReference>
<dbReference type="AlphaFoldDB" id="A0AAD7G5J9"/>
<comment type="caution">
    <text evidence="2">The sequence shown here is derived from an EMBL/GenBank/DDBJ whole genome shotgun (WGS) entry which is preliminary data.</text>
</comment>
<sequence>MKGLLLEVPYNRGCKGCKGSESTSYGLNPSWTEIRLFLRTDFGCRHFPLRHWLNRKAVRMIIFRPARCSTTRKKCTSHKPVQARDAPDRRRTDHLSATSRFATAWDSGKLNAVSLASATRRDVRHQQTCLHIPQPTPYDRCLPAPQSS</sequence>